<dbReference type="InterPro" id="IPR041916">
    <property type="entry name" value="Anti_sigma_zinc_sf"/>
</dbReference>
<reference evidence="14 15" key="1">
    <citation type="submission" date="2022-10" db="EMBL/GenBank/DDBJ databases">
        <title>Draft genome sequence of Streptomyces sp. YSPA8.</title>
        <authorList>
            <person name="Moriuchi R."/>
            <person name="Dohra H."/>
            <person name="Yamamura H."/>
            <person name="Kodani S."/>
        </authorList>
    </citation>
    <scope>NUCLEOTIDE SEQUENCE [LARGE SCALE GENOMIC DNA]</scope>
    <source>
        <strain evidence="14 15">YSPA8</strain>
    </source>
</reference>
<comment type="caution">
    <text evidence="14">The sequence shown here is derived from an EMBL/GenBank/DDBJ whole genome shotgun (WGS) entry which is preliminary data.</text>
</comment>
<feature type="domain" description="Anti-sigma K factor RskA C-terminal" evidence="12">
    <location>
        <begin position="101"/>
        <end position="247"/>
    </location>
</feature>
<dbReference type="Gene3D" id="1.10.10.1320">
    <property type="entry name" value="Anti-sigma factor, zinc-finger domain"/>
    <property type="match status" value="1"/>
</dbReference>
<dbReference type="EMBL" id="BSBI01000018">
    <property type="protein sequence ID" value="GLF99202.1"/>
    <property type="molecule type" value="Genomic_DNA"/>
</dbReference>
<dbReference type="InterPro" id="IPR053877">
    <property type="entry name" value="RskA_N"/>
</dbReference>
<keyword evidence="5" id="KW-1133">Transmembrane helix</keyword>
<keyword evidence="8" id="KW-0804">Transcription</keyword>
<evidence type="ECO:0000259" key="12">
    <source>
        <dbReference type="Pfam" id="PF10099"/>
    </source>
</evidence>
<dbReference type="Proteomes" id="UP001291653">
    <property type="component" value="Unassembled WGS sequence"/>
</dbReference>
<evidence type="ECO:0000256" key="8">
    <source>
        <dbReference type="ARBA" id="ARBA00023163"/>
    </source>
</evidence>
<evidence type="ECO:0000256" key="2">
    <source>
        <dbReference type="ARBA" id="ARBA00004236"/>
    </source>
</evidence>
<dbReference type="RefSeq" id="WP_323451152.1">
    <property type="nucleotide sequence ID" value="NZ_BSBI01000018.1"/>
</dbReference>
<evidence type="ECO:0000256" key="5">
    <source>
        <dbReference type="ARBA" id="ARBA00022989"/>
    </source>
</evidence>
<accession>A0ABQ5P9F8</accession>
<organism evidence="14 15">
    <name type="scientific">Streptomyces yaizuensis</name>
    <dbReference type="NCBI Taxonomy" id="2989713"/>
    <lineage>
        <taxon>Bacteria</taxon>
        <taxon>Bacillati</taxon>
        <taxon>Actinomycetota</taxon>
        <taxon>Actinomycetes</taxon>
        <taxon>Kitasatosporales</taxon>
        <taxon>Streptomycetaceae</taxon>
        <taxon>Streptomyces</taxon>
    </lineage>
</organism>
<feature type="domain" description="Anti-sigma-K factor RskA N-terminal" evidence="13">
    <location>
        <begin position="8"/>
        <end position="39"/>
    </location>
</feature>
<evidence type="ECO:0000256" key="9">
    <source>
        <dbReference type="ARBA" id="ARBA00029829"/>
    </source>
</evidence>
<dbReference type="Pfam" id="PF10099">
    <property type="entry name" value="RskA_C"/>
    <property type="match status" value="1"/>
</dbReference>
<keyword evidence="6" id="KW-0805">Transcription regulation</keyword>
<evidence type="ECO:0000256" key="10">
    <source>
        <dbReference type="ARBA" id="ARBA00030803"/>
    </source>
</evidence>
<evidence type="ECO:0000256" key="4">
    <source>
        <dbReference type="ARBA" id="ARBA00022692"/>
    </source>
</evidence>
<gene>
    <name evidence="14" type="ORF">SYYSPA8_32915</name>
</gene>
<protein>
    <recommendedName>
        <fullName evidence="10">Regulator of SigK</fullName>
    </recommendedName>
    <alternativeName>
        <fullName evidence="9">Sigma-K anti-sigma factor RskA</fullName>
    </alternativeName>
</protein>
<keyword evidence="3" id="KW-1003">Cell membrane</keyword>
<evidence type="ECO:0000256" key="1">
    <source>
        <dbReference type="ARBA" id="ARBA00004167"/>
    </source>
</evidence>
<proteinExistence type="predicted"/>
<keyword evidence="4" id="KW-0812">Transmembrane</keyword>
<dbReference type="PANTHER" id="PTHR37461:SF1">
    <property type="entry name" value="ANTI-SIGMA-K FACTOR RSKA"/>
    <property type="match status" value="1"/>
</dbReference>
<comment type="subcellular location">
    <subcellularLocation>
        <location evidence="2">Cell membrane</location>
    </subcellularLocation>
    <subcellularLocation>
        <location evidence="1">Membrane</location>
        <topology evidence="1">Single-pass membrane protein</topology>
    </subcellularLocation>
</comment>
<evidence type="ECO:0000313" key="15">
    <source>
        <dbReference type="Proteomes" id="UP001291653"/>
    </source>
</evidence>
<dbReference type="Pfam" id="PF22618">
    <property type="entry name" value="RskA_N"/>
    <property type="match status" value="1"/>
</dbReference>
<evidence type="ECO:0000256" key="6">
    <source>
        <dbReference type="ARBA" id="ARBA00023015"/>
    </source>
</evidence>
<name>A0ABQ5P9F8_9ACTN</name>
<feature type="region of interest" description="Disordered" evidence="11">
    <location>
        <begin position="231"/>
        <end position="254"/>
    </location>
</feature>
<evidence type="ECO:0000313" key="14">
    <source>
        <dbReference type="EMBL" id="GLF99202.1"/>
    </source>
</evidence>
<dbReference type="InterPro" id="IPR018764">
    <property type="entry name" value="RskA_C"/>
</dbReference>
<dbReference type="InterPro" id="IPR051474">
    <property type="entry name" value="Anti-sigma-K/W_factor"/>
</dbReference>
<keyword evidence="15" id="KW-1185">Reference proteome</keyword>
<evidence type="ECO:0000259" key="13">
    <source>
        <dbReference type="Pfam" id="PF22618"/>
    </source>
</evidence>
<keyword evidence="7" id="KW-0472">Membrane</keyword>
<dbReference type="PANTHER" id="PTHR37461">
    <property type="entry name" value="ANTI-SIGMA-K FACTOR RSKA"/>
    <property type="match status" value="1"/>
</dbReference>
<evidence type="ECO:0000256" key="7">
    <source>
        <dbReference type="ARBA" id="ARBA00023136"/>
    </source>
</evidence>
<evidence type="ECO:0000256" key="3">
    <source>
        <dbReference type="ARBA" id="ARBA00022475"/>
    </source>
</evidence>
<evidence type="ECO:0000256" key="11">
    <source>
        <dbReference type="SAM" id="MobiDB-lite"/>
    </source>
</evidence>
<sequence length="254" mass="26054">MTGTDPHTLTGAYALDALDDDERAVFERHLAGCDSCARECADFLAAAARLALAETVTPRPDLRERVLGQVTSVRQLPPGPAAPAARLRRSARRAGGASRWALAACLAAATALGTTALWQYERAGDARARAERAERHAGDIAGITGVLAAPDARSGTARLAGGATATVVVSKSRDRAVFLASGMAGPPRGKVYQLWFEDGGVMRPAGVMDPGRASQAVLMRGAVGTASGMGITVEPEGGSPRPTSSPVATMGLPA</sequence>